<evidence type="ECO:0000313" key="3">
    <source>
        <dbReference type="EMBL" id="SNR44010.1"/>
    </source>
</evidence>
<sequence length="973" mass="112001">MYLLHLTFVLFMRKILLAVILLPQLILSQFNIVDSAINLDVYFPIVTTESPTTIYMENTDFPVVKKSVNLFAEDVHKVTNQRPSIINNIKDIKKFKGNIILVGTLGQNKWIDELVQSHKLNVSTIQDQPERYLIQTIKSPFRKNQNVLVITGSDKRGTAYGVFSLSEAMGVSPWYYWADVPVEKKKEIYLKNLSYTSKSPSVKYRGIFLNDEDWGLLPWAANKMDSNIQNIGPNTYEKVFELVLRLKGNMVAPAMHEVTKAFYTVPGNMEMADSYAIMITTAHCEPLLYNNATEWDKKTQGEWNYVTNKKEINRVLDERVNEAKEKENIYTIALRGMHDEGMSGGSDEQKFKMLDEAIKDQRAILTKYMNDPIVDVPQIFVPYKEVLGLYEKGLEVPEDIIIVWPDDNYGYIKKVSNKKEQQRSGGAGVYYHISYLGWPNDYLWLNTTPPALMYTEMQKAYSLGADKYWLLNVGDIKPGEMGMQLFMDMAWDFDRFNFENINDYQVEKLTHIFGEQYTNDLAYILDRYYYHGFTRKPEYMTGDWKWNSLEAKENIKDTDFSFINYNEAETRLAEYAKIAQMATEILKELPEEKKAAFYEMVYYPLKGASLYNHEMLLAQKNRWYAKQQRTTTNELAAKVVLYHDSLADITKKYNNLLNRKWNGMMTAPGFLPQVQIAPTKKIITPKEGSLEIFVEGSNSEKTENQTLPLFSNLNKQSHFIEVYNTGKEPLDFYTTTSAPWLILDRLKGTVQTQERINVSVIWDRVPNLGQNEGEIIIHSSTEKSIIKVVANKQVAPNNSIYMPIDGLISINPTNFHRKTENGGIHFQEIPGLGYSNEALQLGNATFDKGYDSYVAYDFYVEKPGEVIIQTVMLPLFSKDKEHGTAYGVQLDEQDIVVQSNFVKEYSQEWAKNVMRNSAINSIKMQIDTPGKHTLKLHVIDPGMVVQKVMLDFGGLKKSYVGPKTFKFQNRKQE</sequence>
<dbReference type="Pfam" id="PF15979">
    <property type="entry name" value="Glyco_hydro_115"/>
    <property type="match status" value="1"/>
</dbReference>
<evidence type="ECO:0000259" key="2">
    <source>
        <dbReference type="Pfam" id="PF17829"/>
    </source>
</evidence>
<protein>
    <submittedName>
        <fullName evidence="3">S-layer like family, C-terminal region</fullName>
    </submittedName>
</protein>
<evidence type="ECO:0000313" key="4">
    <source>
        <dbReference type="Proteomes" id="UP000198337"/>
    </source>
</evidence>
<dbReference type="InterPro" id="IPR042301">
    <property type="entry name" value="GH115_sf"/>
</dbReference>
<feature type="domain" description="Gylcosyl hydrolase 115 C-terminal" evidence="2">
    <location>
        <begin position="803"/>
        <end position="963"/>
    </location>
</feature>
<dbReference type="Proteomes" id="UP000198337">
    <property type="component" value="Unassembled WGS sequence"/>
</dbReference>
<organism evidence="3 4">
    <name type="scientific">Maribacter sedimenticola</name>
    <dbReference type="NCBI Taxonomy" id="228956"/>
    <lineage>
        <taxon>Bacteria</taxon>
        <taxon>Pseudomonadati</taxon>
        <taxon>Bacteroidota</taxon>
        <taxon>Flavobacteriia</taxon>
        <taxon>Flavobacteriales</taxon>
        <taxon>Flavobacteriaceae</taxon>
        <taxon>Maribacter</taxon>
    </lineage>
</organism>
<dbReference type="InterPro" id="IPR041437">
    <property type="entry name" value="GH115_C"/>
</dbReference>
<comment type="caution">
    <text evidence="3">The sequence shown here is derived from an EMBL/GenBank/DDBJ whole genome shotgun (WGS) entry which is preliminary data.</text>
</comment>
<keyword evidence="4" id="KW-1185">Reference proteome</keyword>
<proteinExistence type="predicted"/>
<dbReference type="Gene3D" id="3.20.20.520">
    <property type="entry name" value="Glycosyl hydrolase family 115"/>
    <property type="match status" value="1"/>
</dbReference>
<dbReference type="SUPFAM" id="SSF55545">
    <property type="entry name" value="beta-N-acetylhexosaminidase-like domain"/>
    <property type="match status" value="1"/>
</dbReference>
<accession>A0ABY1SGS2</accession>
<dbReference type="Gene3D" id="1.20.58.2150">
    <property type="match status" value="1"/>
</dbReference>
<gene>
    <name evidence="3" type="ORF">SAMN04488009_1739</name>
</gene>
<dbReference type="PANTHER" id="PTHR37842:SF2">
    <property type="entry name" value="GYLCOSYL HYDROLASE 115 C-TERMINAL DOMAIN-CONTAINING PROTEIN"/>
    <property type="match status" value="1"/>
</dbReference>
<keyword evidence="1" id="KW-0378">Hydrolase</keyword>
<name>A0ABY1SGS2_9FLAO</name>
<dbReference type="Pfam" id="PF17829">
    <property type="entry name" value="GH115_C"/>
    <property type="match status" value="1"/>
</dbReference>
<dbReference type="InterPro" id="IPR029018">
    <property type="entry name" value="Hex-like_dom2"/>
</dbReference>
<reference evidence="3 4" key="1">
    <citation type="submission" date="2017-06" db="EMBL/GenBank/DDBJ databases">
        <authorList>
            <person name="Varghese N."/>
            <person name="Submissions S."/>
        </authorList>
    </citation>
    <scope>NUCLEOTIDE SEQUENCE [LARGE SCALE GENOMIC DNA]</scope>
    <source>
        <strain evidence="3 4">DSM 19840</strain>
    </source>
</reference>
<evidence type="ECO:0000256" key="1">
    <source>
        <dbReference type="ARBA" id="ARBA00022801"/>
    </source>
</evidence>
<dbReference type="EMBL" id="FZNV01000002">
    <property type="protein sequence ID" value="SNR44010.1"/>
    <property type="molecule type" value="Genomic_DNA"/>
</dbReference>
<dbReference type="Gene3D" id="2.60.120.1620">
    <property type="match status" value="1"/>
</dbReference>
<dbReference type="Gene3D" id="3.30.379.10">
    <property type="entry name" value="Chitobiase/beta-hexosaminidase domain 2-like"/>
    <property type="match status" value="1"/>
</dbReference>
<dbReference type="PANTHER" id="PTHR37842">
    <property type="match status" value="1"/>
</dbReference>
<dbReference type="InterPro" id="IPR031924">
    <property type="entry name" value="GH115"/>
</dbReference>